<comment type="caution">
    <text evidence="2">The sequence shown here is derived from an EMBL/GenBank/DDBJ whole genome shotgun (WGS) entry which is preliminary data.</text>
</comment>
<organism evidence="2 3">
    <name type="scientific">Corchorus capsularis</name>
    <name type="common">Jute</name>
    <dbReference type="NCBI Taxonomy" id="210143"/>
    <lineage>
        <taxon>Eukaryota</taxon>
        <taxon>Viridiplantae</taxon>
        <taxon>Streptophyta</taxon>
        <taxon>Embryophyta</taxon>
        <taxon>Tracheophyta</taxon>
        <taxon>Spermatophyta</taxon>
        <taxon>Magnoliopsida</taxon>
        <taxon>eudicotyledons</taxon>
        <taxon>Gunneridae</taxon>
        <taxon>Pentapetalae</taxon>
        <taxon>rosids</taxon>
        <taxon>malvids</taxon>
        <taxon>Malvales</taxon>
        <taxon>Malvaceae</taxon>
        <taxon>Grewioideae</taxon>
        <taxon>Apeibeae</taxon>
        <taxon>Corchorus</taxon>
    </lineage>
</organism>
<dbReference type="EMBL" id="AWWV01013370">
    <property type="protein sequence ID" value="OMO61925.1"/>
    <property type="molecule type" value="Genomic_DNA"/>
</dbReference>
<name>A0A1R3GUY3_COCAP</name>
<evidence type="ECO:0000313" key="3">
    <source>
        <dbReference type="Proteomes" id="UP000188268"/>
    </source>
</evidence>
<dbReference type="Gramene" id="OMO61925">
    <property type="protein sequence ID" value="OMO61925"/>
    <property type="gene ID" value="CCACVL1_23145"/>
</dbReference>
<dbReference type="AlphaFoldDB" id="A0A1R3GUY3"/>
<sequence length="40" mass="4318">MGHAHGHGGETEWWRSTDDSGIVRSCGLGSDTQKSTQDMV</sequence>
<proteinExistence type="predicted"/>
<accession>A0A1R3GUY3</accession>
<evidence type="ECO:0000313" key="2">
    <source>
        <dbReference type="EMBL" id="OMO61925.1"/>
    </source>
</evidence>
<feature type="compositionally biased region" description="Polar residues" evidence="1">
    <location>
        <begin position="30"/>
        <end position="40"/>
    </location>
</feature>
<reference evidence="2 3" key="1">
    <citation type="submission" date="2013-09" db="EMBL/GenBank/DDBJ databases">
        <title>Corchorus capsularis genome sequencing.</title>
        <authorList>
            <person name="Alam M."/>
            <person name="Haque M.S."/>
            <person name="Islam M.S."/>
            <person name="Emdad E.M."/>
            <person name="Islam M.M."/>
            <person name="Ahmed B."/>
            <person name="Halim A."/>
            <person name="Hossen Q.M.M."/>
            <person name="Hossain M.Z."/>
            <person name="Ahmed R."/>
            <person name="Khan M.M."/>
            <person name="Islam R."/>
            <person name="Rashid M.M."/>
            <person name="Khan S.A."/>
            <person name="Rahman M.S."/>
            <person name="Alam M."/>
        </authorList>
    </citation>
    <scope>NUCLEOTIDE SEQUENCE [LARGE SCALE GENOMIC DNA]</scope>
    <source>
        <strain evidence="3">cv. CVL-1</strain>
        <tissue evidence="2">Whole seedling</tissue>
    </source>
</reference>
<dbReference type="Proteomes" id="UP000188268">
    <property type="component" value="Unassembled WGS sequence"/>
</dbReference>
<feature type="compositionally biased region" description="Basic and acidic residues" evidence="1">
    <location>
        <begin position="7"/>
        <end position="18"/>
    </location>
</feature>
<keyword evidence="3" id="KW-1185">Reference proteome</keyword>
<gene>
    <name evidence="2" type="ORF">CCACVL1_23145</name>
</gene>
<protein>
    <submittedName>
        <fullName evidence="2">Uncharacterized protein</fullName>
    </submittedName>
</protein>
<feature type="region of interest" description="Disordered" evidence="1">
    <location>
        <begin position="1"/>
        <end position="40"/>
    </location>
</feature>
<evidence type="ECO:0000256" key="1">
    <source>
        <dbReference type="SAM" id="MobiDB-lite"/>
    </source>
</evidence>